<dbReference type="RefSeq" id="WP_008089687.1">
    <property type="nucleotide sequence ID" value="NZ_AEUX02000007.1"/>
</dbReference>
<evidence type="ECO:0000313" key="3">
    <source>
        <dbReference type="Proteomes" id="UP000003330"/>
    </source>
</evidence>
<dbReference type="OrthoDB" id="2233123at2"/>
<dbReference type="InterPro" id="IPR023130">
    <property type="entry name" value="Ta0600-like_sf"/>
</dbReference>
<sequence length="84" mass="9882">MEKAMKRLYDLIKQAYDFPENRENPQLSILFLSASNKLMKDNNPLLVAEELNRKINHYLAINDLLLPKSLCQFKKGLEDYMAKH</sequence>
<reference evidence="2 3" key="1">
    <citation type="journal article" date="2014" name="Int. J. Syst. Evol. Microbiol.">
        <title>Phylogenomics and the dynamic genome evolution of the genus Streptococcus.</title>
        <authorList>
            <consortium name="The Broad Institute Genome Sequencing Platform"/>
            <person name="Richards V.P."/>
            <person name="Palmer S.R."/>
            <person name="Pavinski Bitar P.D."/>
            <person name="Qin X."/>
            <person name="Weinstock G.M."/>
            <person name="Highlander S.K."/>
            <person name="Town C.D."/>
            <person name="Burne R.A."/>
            <person name="Stanhope M.J."/>
        </authorList>
    </citation>
    <scope>NUCLEOTIDE SEQUENCE [LARGE SCALE GENOMIC DNA]</scope>
    <source>
        <strain evidence="2 3">707-05</strain>
    </source>
</reference>
<dbReference type="InterPro" id="IPR015046">
    <property type="entry name" value="LciA_Immunity-like"/>
</dbReference>
<dbReference type="SUPFAM" id="SSF109797">
    <property type="entry name" value="Bacteriocin immunity protein-like"/>
    <property type="match status" value="1"/>
</dbReference>
<dbReference type="AlphaFoldDB" id="G5K4C3"/>
<proteinExistence type="predicted"/>
<name>G5K4C3_9STRE</name>
<protein>
    <submittedName>
        <fullName evidence="2">Enterocin A immunity</fullName>
    </submittedName>
</protein>
<dbReference type="Gene3D" id="1.20.1440.50">
    <property type="entry name" value="Ta0600-like"/>
    <property type="match status" value="1"/>
</dbReference>
<keyword evidence="3" id="KW-1185">Reference proteome</keyword>
<dbReference type="GO" id="GO:0030153">
    <property type="term" value="P:bacteriocin immunity"/>
    <property type="evidence" value="ECO:0007669"/>
    <property type="project" value="UniProtKB-KW"/>
</dbReference>
<dbReference type="Proteomes" id="UP000003330">
    <property type="component" value="Unassembled WGS sequence"/>
</dbReference>
<dbReference type="Pfam" id="PF08951">
    <property type="entry name" value="EntA_Immun"/>
    <property type="match status" value="1"/>
</dbReference>
<organism evidence="2 3">
    <name type="scientific">Streptococcus ictaluri 707-05</name>
    <dbReference type="NCBI Taxonomy" id="764299"/>
    <lineage>
        <taxon>Bacteria</taxon>
        <taxon>Bacillati</taxon>
        <taxon>Bacillota</taxon>
        <taxon>Bacilli</taxon>
        <taxon>Lactobacillales</taxon>
        <taxon>Streptococcaceae</taxon>
        <taxon>Streptococcus</taxon>
    </lineage>
</organism>
<gene>
    <name evidence="2" type="ORF">STRIC_1643</name>
</gene>
<keyword evidence="1" id="KW-0079">Bacteriocin immunity</keyword>
<comment type="caution">
    <text evidence="2">The sequence shown here is derived from an EMBL/GenBank/DDBJ whole genome shotgun (WGS) entry which is preliminary data.</text>
</comment>
<dbReference type="STRING" id="764299.STRIC_1643"/>
<accession>G5K4C3</accession>
<evidence type="ECO:0000313" key="2">
    <source>
        <dbReference type="EMBL" id="EHI68847.1"/>
    </source>
</evidence>
<evidence type="ECO:0000256" key="1">
    <source>
        <dbReference type="ARBA" id="ARBA00023025"/>
    </source>
</evidence>
<dbReference type="EMBL" id="AEUX02000007">
    <property type="protein sequence ID" value="EHI68847.1"/>
    <property type="molecule type" value="Genomic_DNA"/>
</dbReference>